<protein>
    <submittedName>
        <fullName evidence="1">Uncharacterized protein</fullName>
    </submittedName>
</protein>
<dbReference type="GeneID" id="20816817"/>
<name>W4FPN1_APHAT</name>
<dbReference type="RefSeq" id="XP_009841020.1">
    <property type="nucleotide sequence ID" value="XM_009842718.1"/>
</dbReference>
<gene>
    <name evidence="1" type="ORF">H257_14821</name>
</gene>
<dbReference type="EMBL" id="KI913176">
    <property type="protein sequence ID" value="ETV69447.1"/>
    <property type="molecule type" value="Genomic_DNA"/>
</dbReference>
<accession>W4FPN1</accession>
<sequence>MAPPPSKAAVEVFFADVKPFVLDVGDFFDRNNNAKSSPPPPLPVTLRLPPVTPVVLSPRPFANATARRQHLSQPSWEVPEPLTTTGCLRQLFN</sequence>
<proteinExistence type="predicted"/>
<reference evidence="1" key="1">
    <citation type="submission" date="2013-12" db="EMBL/GenBank/DDBJ databases">
        <title>The Genome Sequence of Aphanomyces astaci APO3.</title>
        <authorList>
            <consortium name="The Broad Institute Genomics Platform"/>
            <person name="Russ C."/>
            <person name="Tyler B."/>
            <person name="van West P."/>
            <person name="Dieguez-Uribeondo J."/>
            <person name="Young S.K."/>
            <person name="Zeng Q."/>
            <person name="Gargeya S."/>
            <person name="Fitzgerald M."/>
            <person name="Abouelleil A."/>
            <person name="Alvarado L."/>
            <person name="Chapman S.B."/>
            <person name="Gainer-Dewar J."/>
            <person name="Goldberg J."/>
            <person name="Griggs A."/>
            <person name="Gujja S."/>
            <person name="Hansen M."/>
            <person name="Howarth C."/>
            <person name="Imamovic A."/>
            <person name="Ireland A."/>
            <person name="Larimer J."/>
            <person name="McCowan C."/>
            <person name="Murphy C."/>
            <person name="Pearson M."/>
            <person name="Poon T.W."/>
            <person name="Priest M."/>
            <person name="Roberts A."/>
            <person name="Saif S."/>
            <person name="Shea T."/>
            <person name="Sykes S."/>
            <person name="Wortman J."/>
            <person name="Nusbaum C."/>
            <person name="Birren B."/>
        </authorList>
    </citation>
    <scope>NUCLEOTIDE SEQUENCE [LARGE SCALE GENOMIC DNA]</scope>
    <source>
        <strain evidence="1">APO3</strain>
    </source>
</reference>
<evidence type="ECO:0000313" key="1">
    <source>
        <dbReference type="EMBL" id="ETV69447.1"/>
    </source>
</evidence>
<dbReference type="VEuPathDB" id="FungiDB:H257_14821"/>
<organism evidence="1">
    <name type="scientific">Aphanomyces astaci</name>
    <name type="common">Crayfish plague agent</name>
    <dbReference type="NCBI Taxonomy" id="112090"/>
    <lineage>
        <taxon>Eukaryota</taxon>
        <taxon>Sar</taxon>
        <taxon>Stramenopiles</taxon>
        <taxon>Oomycota</taxon>
        <taxon>Saprolegniomycetes</taxon>
        <taxon>Saprolegniales</taxon>
        <taxon>Verrucalvaceae</taxon>
        <taxon>Aphanomyces</taxon>
    </lineage>
</organism>
<dbReference type="AlphaFoldDB" id="W4FPN1"/>